<protein>
    <submittedName>
        <fullName evidence="1">Putative cytoplasmic protein</fullName>
    </submittedName>
</protein>
<evidence type="ECO:0000313" key="1">
    <source>
        <dbReference type="EMBL" id="SUG13952.1"/>
    </source>
</evidence>
<accession>A0A379S0W5</accession>
<organism evidence="1 2">
    <name type="scientific">Salmonella enterica subsp. arizonae</name>
    <dbReference type="NCBI Taxonomy" id="59203"/>
    <lineage>
        <taxon>Bacteria</taxon>
        <taxon>Pseudomonadati</taxon>
        <taxon>Pseudomonadota</taxon>
        <taxon>Gammaproteobacteria</taxon>
        <taxon>Enterobacterales</taxon>
        <taxon>Enterobacteriaceae</taxon>
        <taxon>Salmonella</taxon>
    </lineage>
</organism>
<dbReference type="EMBL" id="UGWZ01000001">
    <property type="protein sequence ID" value="SUG13952.1"/>
    <property type="molecule type" value="Genomic_DNA"/>
</dbReference>
<dbReference type="Proteomes" id="UP000254124">
    <property type="component" value="Unassembled WGS sequence"/>
</dbReference>
<evidence type="ECO:0000313" key="2">
    <source>
        <dbReference type="Proteomes" id="UP000254124"/>
    </source>
</evidence>
<dbReference type="AlphaFoldDB" id="A0A379S0W5"/>
<name>A0A379S0W5_SALER</name>
<sequence length="86" mass="9899">MKSYRLVVRQQGRMVGILKRAGQRRWKISAWRGRLFGIAGGYDCELLVADSERRLLESGPEGMKILMREACYRPVTSPCKPWGRKS</sequence>
<proteinExistence type="predicted"/>
<reference evidence="1 2" key="1">
    <citation type="submission" date="2018-06" db="EMBL/GenBank/DDBJ databases">
        <authorList>
            <consortium name="Pathogen Informatics"/>
            <person name="Doyle S."/>
        </authorList>
    </citation>
    <scope>NUCLEOTIDE SEQUENCE [LARGE SCALE GENOMIC DNA]</scope>
    <source>
        <strain evidence="1 2">NCTC7295</strain>
    </source>
</reference>
<gene>
    <name evidence="1" type="primary">SBOV24991</name>
    <name evidence="1" type="ORF">NCTC7295_01557</name>
</gene>